<dbReference type="EMBL" id="MJEQ01000659">
    <property type="protein sequence ID" value="OIT34754.1"/>
    <property type="molecule type" value="Genomic_DNA"/>
</dbReference>
<dbReference type="PANTHER" id="PTHR11439:SF517">
    <property type="entry name" value="CYSTEINE-RICH RLK (RECEPTOR-LIKE PROTEIN KINASE) 8"/>
    <property type="match status" value="1"/>
</dbReference>
<reference evidence="2" key="1">
    <citation type="submission" date="2016-11" db="EMBL/GenBank/DDBJ databases">
        <title>The genome of Nicotiana attenuata.</title>
        <authorList>
            <person name="Xu S."/>
            <person name="Brockmoeller T."/>
            <person name="Gaquerel E."/>
            <person name="Navarro A."/>
            <person name="Kuhl H."/>
            <person name="Gase K."/>
            <person name="Ling Z."/>
            <person name="Zhou W."/>
            <person name="Kreitzer C."/>
            <person name="Stanke M."/>
            <person name="Tang H."/>
            <person name="Lyons E."/>
            <person name="Pandey P."/>
            <person name="Pandey S.P."/>
            <person name="Timmermann B."/>
            <person name="Baldwin I.T."/>
        </authorList>
    </citation>
    <scope>NUCLEOTIDE SEQUENCE [LARGE SCALE GENOMIC DNA]</scope>
    <source>
        <strain evidence="2">UT</strain>
    </source>
</reference>
<organism evidence="2 3">
    <name type="scientific">Nicotiana attenuata</name>
    <name type="common">Coyote tobacco</name>
    <dbReference type="NCBI Taxonomy" id="49451"/>
    <lineage>
        <taxon>Eukaryota</taxon>
        <taxon>Viridiplantae</taxon>
        <taxon>Streptophyta</taxon>
        <taxon>Embryophyta</taxon>
        <taxon>Tracheophyta</taxon>
        <taxon>Spermatophyta</taxon>
        <taxon>Magnoliopsida</taxon>
        <taxon>eudicotyledons</taxon>
        <taxon>Gunneridae</taxon>
        <taxon>Pentapetalae</taxon>
        <taxon>asterids</taxon>
        <taxon>lamiids</taxon>
        <taxon>Solanales</taxon>
        <taxon>Solanaceae</taxon>
        <taxon>Nicotianoideae</taxon>
        <taxon>Nicotianeae</taxon>
        <taxon>Nicotiana</taxon>
    </lineage>
</organism>
<feature type="compositionally biased region" description="Low complexity" evidence="1">
    <location>
        <begin position="1"/>
        <end position="16"/>
    </location>
</feature>
<feature type="compositionally biased region" description="Polar residues" evidence="1">
    <location>
        <begin position="17"/>
        <end position="54"/>
    </location>
</feature>
<dbReference type="CDD" id="cd09272">
    <property type="entry name" value="RNase_HI_RT_Ty1"/>
    <property type="match status" value="1"/>
</dbReference>
<protein>
    <submittedName>
        <fullName evidence="2">Retrovirus-related pol polyprotein from transposon tnt 1-94</fullName>
    </submittedName>
</protein>
<feature type="non-terminal residue" evidence="2">
    <location>
        <position position="1"/>
    </location>
</feature>
<accession>A0A314L173</accession>
<comment type="caution">
    <text evidence="2">The sequence shown here is derived from an EMBL/GenBank/DDBJ whole genome shotgun (WGS) entry which is preliminary data.</text>
</comment>
<dbReference type="Gramene" id="OIT34754">
    <property type="protein sequence ID" value="OIT34754"/>
    <property type="gene ID" value="A4A49_58211"/>
</dbReference>
<gene>
    <name evidence="2" type="primary">POLX_16</name>
    <name evidence="2" type="ORF">A4A49_58211</name>
</gene>
<keyword evidence="3" id="KW-1185">Reference proteome</keyword>
<feature type="non-terminal residue" evidence="2">
    <location>
        <position position="412"/>
    </location>
</feature>
<dbReference type="InterPro" id="IPR043502">
    <property type="entry name" value="DNA/RNA_pol_sf"/>
</dbReference>
<feature type="region of interest" description="Disordered" evidence="1">
    <location>
        <begin position="1"/>
        <end position="54"/>
    </location>
</feature>
<name>A0A314L173_NICAT</name>
<dbReference type="AlphaFoldDB" id="A0A314L173"/>
<dbReference type="PANTHER" id="PTHR11439">
    <property type="entry name" value="GAG-POL-RELATED RETROTRANSPOSON"/>
    <property type="match status" value="1"/>
</dbReference>
<evidence type="ECO:0000313" key="3">
    <source>
        <dbReference type="Proteomes" id="UP000187609"/>
    </source>
</evidence>
<sequence>SKPLIQYQRRNQQTQQSAPVTSPSLNLNQPSTTAIPHTQLPSVNRPVTRSQNNISKPKQVFDYLAIVTTEPLPTTYNQAQKSAHWREAMKLEFEALMNNTTWELVPPSSSQNVVDCKWIYRIKTKPDGSVDRYKARLVAKGFTQRPDGIILSQAKYVSDILAAHNMSDCKPVQTPMSSTVSLLLKDDTPSVDATLYRQVLGKLQYLSFTRPDISFAINKLSQFMHAPTQTHWSSVKRLLRYLQHTKNHGFQITSKTSPGLFMYADADWAGDINDRTSTLGYILYLGQNPISWSSKKQRTVARSSTEAEYRAIASALAEVNWVQKLLAELHVQLPDAPTIFCDNVDATYLCQNPVLHSRMKHIEVDFHFVRDQVQRKEVLVRHLHSADQLADTLTKPLPRLLFHQHLPKLKVV</sequence>
<dbReference type="STRING" id="49451.A0A314L173"/>
<dbReference type="SUPFAM" id="SSF56672">
    <property type="entry name" value="DNA/RNA polymerases"/>
    <property type="match status" value="1"/>
</dbReference>
<evidence type="ECO:0000256" key="1">
    <source>
        <dbReference type="SAM" id="MobiDB-lite"/>
    </source>
</evidence>
<dbReference type="Proteomes" id="UP000187609">
    <property type="component" value="Unassembled WGS sequence"/>
</dbReference>
<proteinExistence type="predicted"/>
<evidence type="ECO:0000313" key="2">
    <source>
        <dbReference type="EMBL" id="OIT34754.1"/>
    </source>
</evidence>